<sequence>MRRTHAPFRLLRTCFIGATVLGLAAAAHVLGGGSLPGPGIMAALLALHTLCSTVATTFRLGLPAMAGLLAASQLVLHGAFDAFSATVPLVDVPGGAHNHSLSAVDQSAAMLHAAGAMGSGMDGMGHAAALSGWMGPAHVAATIATAVLLSQGENALWALANWLRPLCRTAAVVPPLPARPADPRLVPAPLPRQPWRNLRPDTRRGPPVPAAVPA</sequence>
<keyword evidence="2" id="KW-0472">Membrane</keyword>
<dbReference type="RefSeq" id="WP_176635484.1">
    <property type="nucleotide sequence ID" value="NZ_JAAMFM010000019.1"/>
</dbReference>
<keyword evidence="4" id="KW-1185">Reference proteome</keyword>
<evidence type="ECO:0000256" key="2">
    <source>
        <dbReference type="SAM" id="Phobius"/>
    </source>
</evidence>
<organism evidence="3 4">
    <name type="scientific">Arthrobacter wenxiniae</name>
    <dbReference type="NCBI Taxonomy" id="2713570"/>
    <lineage>
        <taxon>Bacteria</taxon>
        <taxon>Bacillati</taxon>
        <taxon>Actinomycetota</taxon>
        <taxon>Actinomycetes</taxon>
        <taxon>Micrococcales</taxon>
        <taxon>Micrococcaceae</taxon>
        <taxon>Arthrobacter</taxon>
    </lineage>
</organism>
<keyword evidence="2" id="KW-1133">Transmembrane helix</keyword>
<comment type="caution">
    <text evidence="3">The sequence shown here is derived from an EMBL/GenBank/DDBJ whole genome shotgun (WGS) entry which is preliminary data.</text>
</comment>
<feature type="transmembrane region" description="Helical" evidence="2">
    <location>
        <begin position="42"/>
        <end position="62"/>
    </location>
</feature>
<protein>
    <submittedName>
        <fullName evidence="3">Uncharacterized protein</fullName>
    </submittedName>
</protein>
<evidence type="ECO:0000313" key="3">
    <source>
        <dbReference type="EMBL" id="NVM95763.1"/>
    </source>
</evidence>
<evidence type="ECO:0000313" key="4">
    <source>
        <dbReference type="Proteomes" id="UP000543556"/>
    </source>
</evidence>
<proteinExistence type="predicted"/>
<reference evidence="3 4" key="1">
    <citation type="submission" date="2020-02" db="EMBL/GenBank/DDBJ databases">
        <title>Genome sequence of strain AETb3-4.</title>
        <authorList>
            <person name="Gao J."/>
            <person name="Zhang X."/>
        </authorList>
    </citation>
    <scope>NUCLEOTIDE SEQUENCE [LARGE SCALE GENOMIC DNA]</scope>
    <source>
        <strain evidence="3 4">AETb3-4</strain>
    </source>
</reference>
<feature type="region of interest" description="Disordered" evidence="1">
    <location>
        <begin position="178"/>
        <end position="214"/>
    </location>
</feature>
<dbReference type="EMBL" id="JAAMFM010000019">
    <property type="protein sequence ID" value="NVM95763.1"/>
    <property type="molecule type" value="Genomic_DNA"/>
</dbReference>
<dbReference type="AlphaFoldDB" id="A0A7Y7IHV8"/>
<keyword evidence="2" id="KW-0812">Transmembrane</keyword>
<gene>
    <name evidence="3" type="ORF">G6034_12740</name>
</gene>
<accession>A0A7Y7IHV8</accession>
<evidence type="ECO:0000256" key="1">
    <source>
        <dbReference type="SAM" id="MobiDB-lite"/>
    </source>
</evidence>
<dbReference type="Proteomes" id="UP000543556">
    <property type="component" value="Unassembled WGS sequence"/>
</dbReference>
<feature type="compositionally biased region" description="Pro residues" evidence="1">
    <location>
        <begin position="178"/>
        <end position="192"/>
    </location>
</feature>
<name>A0A7Y7IHV8_9MICC</name>